<proteinExistence type="predicted"/>
<reference evidence="1" key="1">
    <citation type="submission" date="2018-02" db="EMBL/GenBank/DDBJ databases">
        <title>Rhizophora mucronata_Transcriptome.</title>
        <authorList>
            <person name="Meera S.P."/>
            <person name="Sreeshan A."/>
            <person name="Augustine A."/>
        </authorList>
    </citation>
    <scope>NUCLEOTIDE SEQUENCE</scope>
    <source>
        <tissue evidence="1">Leaf</tissue>
    </source>
</reference>
<dbReference type="EMBL" id="GGEC01086116">
    <property type="protein sequence ID" value="MBX66600.1"/>
    <property type="molecule type" value="Transcribed_RNA"/>
</dbReference>
<protein>
    <submittedName>
        <fullName evidence="1">Uncharacterized protein</fullName>
    </submittedName>
</protein>
<dbReference type="AlphaFoldDB" id="A0A2P2QHW5"/>
<organism evidence="1">
    <name type="scientific">Rhizophora mucronata</name>
    <name type="common">Asiatic mangrove</name>
    <dbReference type="NCBI Taxonomy" id="61149"/>
    <lineage>
        <taxon>Eukaryota</taxon>
        <taxon>Viridiplantae</taxon>
        <taxon>Streptophyta</taxon>
        <taxon>Embryophyta</taxon>
        <taxon>Tracheophyta</taxon>
        <taxon>Spermatophyta</taxon>
        <taxon>Magnoliopsida</taxon>
        <taxon>eudicotyledons</taxon>
        <taxon>Gunneridae</taxon>
        <taxon>Pentapetalae</taxon>
        <taxon>rosids</taxon>
        <taxon>fabids</taxon>
        <taxon>Malpighiales</taxon>
        <taxon>Rhizophoraceae</taxon>
        <taxon>Rhizophora</taxon>
    </lineage>
</organism>
<accession>A0A2P2QHW5</accession>
<evidence type="ECO:0000313" key="1">
    <source>
        <dbReference type="EMBL" id="MBX66600.1"/>
    </source>
</evidence>
<sequence length="41" mass="4809">MECSSLQRSQPFVFLLCWHCNKGFSREPNEDLLCEGNYITL</sequence>
<name>A0A2P2QHW5_RHIMU</name>